<dbReference type="AlphaFoldDB" id="A0A3M8QZG5"/>
<evidence type="ECO:0000313" key="1">
    <source>
        <dbReference type="EMBL" id="RNF60314.1"/>
    </source>
</evidence>
<reference evidence="1" key="1">
    <citation type="submission" date="2018-10" db="EMBL/GenBank/DDBJ databases">
        <title>Acidithiobacillus sulfuriphilus sp. nov.: an extremely acidophilic sulfur-oxidizing chemolithotroph isolated from a neutral pH environment.</title>
        <authorList>
            <person name="Falagan C."/>
            <person name="Moya-Beltran A."/>
            <person name="Quatrini R."/>
            <person name="Johnson D.B."/>
        </authorList>
    </citation>
    <scope>NUCLEOTIDE SEQUENCE [LARGE SCALE GENOMIC DNA]</scope>
    <source>
        <strain evidence="1">CJ-2</strain>
    </source>
</reference>
<protein>
    <submittedName>
        <fullName evidence="1">Uncharacterized protein</fullName>
    </submittedName>
</protein>
<comment type="caution">
    <text evidence="1">The sequence shown here is derived from an EMBL/GenBank/DDBJ whole genome shotgun (WGS) entry which is preliminary data.</text>
</comment>
<accession>A0A3M8QZG5</accession>
<name>A0A3M8QZG5_9PROT</name>
<dbReference type="OrthoDB" id="5298001at2"/>
<dbReference type="RefSeq" id="WP_123104501.1">
    <property type="nucleotide sequence ID" value="NZ_CP127527.1"/>
</dbReference>
<proteinExistence type="predicted"/>
<sequence length="91" mass="10135">MKIIYALVVIGALAVIAALVWWGREEEGTVANDQSVRWYQAHPDALAAENLKCWKLVRKASFADVDQVMAAHPHCKIVYQAVEIQDGEGEQ</sequence>
<dbReference type="EMBL" id="RIZI01000176">
    <property type="protein sequence ID" value="RNF60314.1"/>
    <property type="molecule type" value="Genomic_DNA"/>
</dbReference>
<organism evidence="1">
    <name type="scientific">Acidithiobacillus sulfuriphilus</name>
    <dbReference type="NCBI Taxonomy" id="1867749"/>
    <lineage>
        <taxon>Bacteria</taxon>
        <taxon>Pseudomonadati</taxon>
        <taxon>Pseudomonadota</taxon>
        <taxon>Acidithiobacillia</taxon>
        <taxon>Acidithiobacillales</taxon>
        <taxon>Acidithiobacillaceae</taxon>
        <taxon>Acidithiobacillus</taxon>
    </lineage>
</organism>
<gene>
    <name evidence="1" type="ORF">EC580_09590</name>
</gene>